<dbReference type="NCBIfam" id="TIGR01624">
    <property type="entry name" value="LRP1_Cterm"/>
    <property type="match status" value="1"/>
</dbReference>
<feature type="compositionally biased region" description="Low complexity" evidence="8">
    <location>
        <begin position="200"/>
        <end position="226"/>
    </location>
</feature>
<keyword evidence="7" id="KW-0539">Nucleus</keyword>
<protein>
    <submittedName>
        <fullName evidence="9">Uncharacterized protein</fullName>
    </submittedName>
</protein>
<comment type="subcellular location">
    <subcellularLocation>
        <location evidence="1">Nucleus</location>
    </subcellularLocation>
</comment>
<accession>A0A7I8KRS7</accession>
<evidence type="ECO:0000313" key="10">
    <source>
        <dbReference type="Proteomes" id="UP000663760"/>
    </source>
</evidence>
<dbReference type="GO" id="GO:0003700">
    <property type="term" value="F:DNA-binding transcription factor activity"/>
    <property type="evidence" value="ECO:0007669"/>
    <property type="project" value="InterPro"/>
</dbReference>
<gene>
    <name evidence="9" type="ORF">SI8410_07010696</name>
</gene>
<evidence type="ECO:0000256" key="4">
    <source>
        <dbReference type="ARBA" id="ARBA00022833"/>
    </source>
</evidence>
<dbReference type="GO" id="GO:0005634">
    <property type="term" value="C:nucleus"/>
    <property type="evidence" value="ECO:0007669"/>
    <property type="project" value="UniProtKB-SubCell"/>
</dbReference>
<evidence type="ECO:0000256" key="2">
    <source>
        <dbReference type="ARBA" id="ARBA00006911"/>
    </source>
</evidence>
<reference evidence="9" key="1">
    <citation type="submission" date="2020-02" db="EMBL/GenBank/DDBJ databases">
        <authorList>
            <person name="Scholz U."/>
            <person name="Mascher M."/>
            <person name="Fiebig A."/>
        </authorList>
    </citation>
    <scope>NUCLEOTIDE SEQUENCE</scope>
</reference>
<dbReference type="NCBIfam" id="TIGR01623">
    <property type="entry name" value="put_zinc_LRP1"/>
    <property type="match status" value="1"/>
</dbReference>
<keyword evidence="3" id="KW-0479">Metal-binding</keyword>
<keyword evidence="5" id="KW-0238">DNA-binding</keyword>
<dbReference type="AlphaFoldDB" id="A0A7I8KRS7"/>
<dbReference type="Proteomes" id="UP000663760">
    <property type="component" value="Chromosome 7"/>
</dbReference>
<evidence type="ECO:0000256" key="8">
    <source>
        <dbReference type="SAM" id="MobiDB-lite"/>
    </source>
</evidence>
<dbReference type="InterPro" id="IPR007818">
    <property type="entry name" value="SHI"/>
</dbReference>
<keyword evidence="4" id="KW-0862">Zinc</keyword>
<dbReference type="InterPro" id="IPR006510">
    <property type="entry name" value="Znf_LRP1"/>
</dbReference>
<keyword evidence="6" id="KW-0010">Activator</keyword>
<proteinExistence type="inferred from homology"/>
<evidence type="ECO:0000256" key="6">
    <source>
        <dbReference type="ARBA" id="ARBA00023159"/>
    </source>
</evidence>
<evidence type="ECO:0000256" key="1">
    <source>
        <dbReference type="ARBA" id="ARBA00004123"/>
    </source>
</evidence>
<dbReference type="GO" id="GO:0046872">
    <property type="term" value="F:metal ion binding"/>
    <property type="evidence" value="ECO:0007669"/>
    <property type="project" value="UniProtKB-KW"/>
</dbReference>
<keyword evidence="10" id="KW-1185">Reference proteome</keyword>
<comment type="similarity">
    <text evidence="2">Belongs to the SHI protein family.</text>
</comment>
<evidence type="ECO:0000256" key="3">
    <source>
        <dbReference type="ARBA" id="ARBA00022723"/>
    </source>
</evidence>
<dbReference type="InterPro" id="IPR006511">
    <property type="entry name" value="SHI_C"/>
</dbReference>
<dbReference type="OrthoDB" id="1913243at2759"/>
<sequence>MGMIGSRDASFLAMNDHPIDTAPLITAISCFTDDSPAGVRRSRLSTGVNIWHNQFTRQPLPQVLENPHPITAPFSSCISRPTTVSLFDSAIADATAGGFSEGSLGCNGGAGWFVNSVAQSSSAPCKDCGNQAKKDCIHQRCRTCCKSRGFDCATHVRSSWVPAARRRERQISGAANPVEGGGDGGAGTKKPRLFPSDVQASNASAATHTSTSNTTTTPPRSYNTSSGHRAWRVRENLTGQLRAPAVFKCLRMTSVEDGEDELAYQAEVRIGGHVFKGFLYDQGVEEADVMNTDHDAALRAIRSGHGDHAGNVHNHGSMPSLSEIHLGPAGAVGNGGRPPDMYSALGPGGGQR</sequence>
<dbReference type="PANTHER" id="PTHR31604">
    <property type="entry name" value="PROTEIN LATERAL ROOT PRIMORDIUM 1"/>
    <property type="match status" value="1"/>
</dbReference>
<feature type="region of interest" description="Disordered" evidence="8">
    <location>
        <begin position="305"/>
        <end position="352"/>
    </location>
</feature>
<name>A0A7I8KRS7_SPIIN</name>
<dbReference type="GO" id="GO:0003677">
    <property type="term" value="F:DNA binding"/>
    <property type="evidence" value="ECO:0007669"/>
    <property type="project" value="UniProtKB-KW"/>
</dbReference>
<evidence type="ECO:0000313" key="9">
    <source>
        <dbReference type="EMBL" id="CAA7400026.1"/>
    </source>
</evidence>
<dbReference type="PANTHER" id="PTHR31604:SF30">
    <property type="entry name" value="PROTEIN LATERAL ROOT PRIMORDIUM 1"/>
    <property type="match status" value="1"/>
</dbReference>
<feature type="region of interest" description="Disordered" evidence="8">
    <location>
        <begin position="167"/>
        <end position="230"/>
    </location>
</feature>
<dbReference type="Pfam" id="PF05142">
    <property type="entry name" value="DUF702"/>
    <property type="match status" value="1"/>
</dbReference>
<evidence type="ECO:0000256" key="5">
    <source>
        <dbReference type="ARBA" id="ARBA00023125"/>
    </source>
</evidence>
<dbReference type="EMBL" id="LR746270">
    <property type="protein sequence ID" value="CAA7400026.1"/>
    <property type="molecule type" value="Genomic_DNA"/>
</dbReference>
<evidence type="ECO:0000256" key="7">
    <source>
        <dbReference type="ARBA" id="ARBA00023242"/>
    </source>
</evidence>
<dbReference type="GO" id="GO:0045893">
    <property type="term" value="P:positive regulation of DNA-templated transcription"/>
    <property type="evidence" value="ECO:0007669"/>
    <property type="project" value="TreeGrafter"/>
</dbReference>
<organism evidence="9 10">
    <name type="scientific">Spirodela intermedia</name>
    <name type="common">Intermediate duckweed</name>
    <dbReference type="NCBI Taxonomy" id="51605"/>
    <lineage>
        <taxon>Eukaryota</taxon>
        <taxon>Viridiplantae</taxon>
        <taxon>Streptophyta</taxon>
        <taxon>Embryophyta</taxon>
        <taxon>Tracheophyta</taxon>
        <taxon>Spermatophyta</taxon>
        <taxon>Magnoliopsida</taxon>
        <taxon>Liliopsida</taxon>
        <taxon>Araceae</taxon>
        <taxon>Lemnoideae</taxon>
        <taxon>Spirodela</taxon>
    </lineage>
</organism>